<protein>
    <submittedName>
        <fullName evidence="2">Uncharacterized protein</fullName>
    </submittedName>
</protein>
<proteinExistence type="predicted"/>
<reference evidence="3" key="1">
    <citation type="journal article" date="2021" name="G3 (Bethesda)">
        <title>Chromosome assembled and annotated genome sequence of Aspergillus flavus NRRL 3357.</title>
        <authorList>
            <person name="Skerker J.M."/>
            <person name="Pianalto K.M."/>
            <person name="Mondo S.J."/>
            <person name="Yang K."/>
            <person name="Arkin A.P."/>
            <person name="Keller N.P."/>
            <person name="Grigoriev I.V."/>
            <person name="Louise Glass N.L."/>
        </authorList>
    </citation>
    <scope>NUCLEOTIDE SEQUENCE [LARGE SCALE GENOMIC DNA]</scope>
    <source>
        <strain evidence="3">ATCC 200026 / FGSC A1120 / IAM 13836 / NRRL 3357 / JCM 12722 / SRRC 167</strain>
    </source>
</reference>
<organism evidence="2 3">
    <name type="scientific">Aspergillus flavus (strain ATCC 200026 / FGSC A1120 / IAM 13836 / NRRL 3357 / JCM 12722 / SRRC 167)</name>
    <dbReference type="NCBI Taxonomy" id="332952"/>
    <lineage>
        <taxon>Eukaryota</taxon>
        <taxon>Fungi</taxon>
        <taxon>Dikarya</taxon>
        <taxon>Ascomycota</taxon>
        <taxon>Pezizomycotina</taxon>
        <taxon>Eurotiomycetes</taxon>
        <taxon>Eurotiomycetidae</taxon>
        <taxon>Eurotiales</taxon>
        <taxon>Aspergillaceae</taxon>
        <taxon>Aspergillus</taxon>
        <taxon>Aspergillus subgen. Circumdati</taxon>
    </lineage>
</organism>
<evidence type="ECO:0000313" key="3">
    <source>
        <dbReference type="Proteomes" id="UP000596276"/>
    </source>
</evidence>
<dbReference type="EMBL" id="CP044623">
    <property type="protein sequence ID" value="QRD93955.1"/>
    <property type="molecule type" value="Genomic_DNA"/>
</dbReference>
<accession>A0A7U2R489</accession>
<name>A0A7U2R489_ASPFN</name>
<evidence type="ECO:0000313" key="2">
    <source>
        <dbReference type="EMBL" id="QRD93955.1"/>
    </source>
</evidence>
<dbReference type="AlphaFoldDB" id="A0A7U2R489"/>
<gene>
    <name evidence="2" type="ORF">F9C07_8407</name>
</gene>
<dbReference type="Proteomes" id="UP000596276">
    <property type="component" value="Chromosome 6"/>
</dbReference>
<dbReference type="VEuPathDB" id="FungiDB:F9C07_8407"/>
<keyword evidence="3" id="KW-1185">Reference proteome</keyword>
<sequence length="150" mass="17049">MNEIKTLFPSPRTIYHKITKKYSTCDIPYLPTVKESSQTSQNPSTKMTTAAPKVNSSLGETGQDAATQLFELLHSKNPQMTLKWNPESQRFTLTGFSHLKESEIKRIIDQKSYLGYEPKLAGRTSGGDVIIRLDPIKRNDPSILWKETEY</sequence>
<evidence type="ECO:0000256" key="1">
    <source>
        <dbReference type="SAM" id="MobiDB-lite"/>
    </source>
</evidence>
<dbReference type="OMA" id="TCDIPYL"/>
<feature type="region of interest" description="Disordered" evidence="1">
    <location>
        <begin position="34"/>
        <end position="59"/>
    </location>
</feature>